<evidence type="ECO:0000256" key="2">
    <source>
        <dbReference type="SAM" id="Phobius"/>
    </source>
</evidence>
<feature type="transmembrane region" description="Helical" evidence="2">
    <location>
        <begin position="36"/>
        <end position="53"/>
    </location>
</feature>
<gene>
    <name evidence="4" type="ORF">CPAV1605_662</name>
</gene>
<organism evidence="4">
    <name type="scientific">seawater metagenome</name>
    <dbReference type="NCBI Taxonomy" id="1561972"/>
    <lineage>
        <taxon>unclassified sequences</taxon>
        <taxon>metagenomes</taxon>
        <taxon>ecological metagenomes</taxon>
    </lineage>
</organism>
<evidence type="ECO:0000259" key="3">
    <source>
        <dbReference type="Pfam" id="PF19066"/>
    </source>
</evidence>
<proteinExistence type="predicted"/>
<feature type="domain" description="Minor capsid protein P9 transmembrane helices" evidence="3">
    <location>
        <begin position="7"/>
        <end position="73"/>
    </location>
</feature>
<sequence>MDTPPPFWLDDFKILYVNKNYISFFPSENMTKNEQLNSITRFGIYLFILLLIFSDNNNWLFFPILIIVISIFLRKTDNFETFYKKNESKQQASISFQEPTPTPNKIKKKGKKLKCTPPTLNNPFMNILPTTNPKRSKACDPLDQEIKKEITTEFNKDLIQKPINLFENQTAMLPFYTTAVTEIPNNQTAFAEWLYGNNENCKTDTQYCLKNSDVKYNKSKW</sequence>
<feature type="region of interest" description="Disordered" evidence="1">
    <location>
        <begin position="93"/>
        <end position="112"/>
    </location>
</feature>
<dbReference type="AlphaFoldDB" id="A0A5E8CIN2"/>
<dbReference type="InterPro" id="IPR043915">
    <property type="entry name" value="P9_TM"/>
</dbReference>
<evidence type="ECO:0000313" key="4">
    <source>
        <dbReference type="EMBL" id="VVU94937.1"/>
    </source>
</evidence>
<keyword evidence="2" id="KW-1133">Transmembrane helix</keyword>
<reference evidence="4" key="1">
    <citation type="submission" date="2019-09" db="EMBL/GenBank/DDBJ databases">
        <authorList>
            <person name="Needham M D."/>
        </authorList>
    </citation>
    <scope>NUCLEOTIDE SEQUENCE</scope>
</reference>
<keyword evidence="2" id="KW-0812">Transmembrane</keyword>
<name>A0A5E8CIN2_9ZZZZ</name>
<evidence type="ECO:0000256" key="1">
    <source>
        <dbReference type="SAM" id="MobiDB-lite"/>
    </source>
</evidence>
<protein>
    <recommendedName>
        <fullName evidence="3">Minor capsid protein P9 transmembrane helices domain-containing protein</fullName>
    </recommendedName>
</protein>
<accession>A0A5E8CIN2</accession>
<dbReference type="EMBL" id="CABVLZ010000002">
    <property type="protein sequence ID" value="VVU94937.1"/>
    <property type="molecule type" value="Genomic_DNA"/>
</dbReference>
<keyword evidence="2" id="KW-0472">Membrane</keyword>
<dbReference type="Pfam" id="PF19066">
    <property type="entry name" value="P9_TM"/>
    <property type="match status" value="1"/>
</dbReference>